<keyword evidence="2 9" id="KW-0813">Transport</keyword>
<keyword evidence="6 9" id="KW-0029">Amino-acid transport</keyword>
<accession>A0A380MPB7</accession>
<comment type="catalytic activity">
    <reaction evidence="9">
        <text>L-serine(in) + Na(+)(in) = L-serine(out) + Na(+)(out)</text>
        <dbReference type="Rhea" id="RHEA:29575"/>
        <dbReference type="ChEBI" id="CHEBI:29101"/>
        <dbReference type="ChEBI" id="CHEBI:33384"/>
    </reaction>
</comment>
<dbReference type="HAMAP" id="MF_01582">
    <property type="entry name" value="Ser_Thr_transp_SstT"/>
    <property type="match status" value="1"/>
</dbReference>
<keyword evidence="5 9" id="KW-0769">Symport</keyword>
<feature type="transmembrane region" description="Helical" evidence="9">
    <location>
        <begin position="290"/>
        <end position="314"/>
    </location>
</feature>
<dbReference type="GO" id="GO:0005886">
    <property type="term" value="C:plasma membrane"/>
    <property type="evidence" value="ECO:0007669"/>
    <property type="project" value="UniProtKB-SubCell"/>
</dbReference>
<evidence type="ECO:0000256" key="7">
    <source>
        <dbReference type="ARBA" id="ARBA00022989"/>
    </source>
</evidence>
<evidence type="ECO:0000256" key="2">
    <source>
        <dbReference type="ARBA" id="ARBA00022448"/>
    </source>
</evidence>
<feature type="transmembrane region" description="Helical" evidence="9">
    <location>
        <begin position="186"/>
        <end position="207"/>
    </location>
</feature>
<keyword evidence="11" id="KW-1185">Reference proteome</keyword>
<comment type="similarity">
    <text evidence="9">Belongs to the dicarboxylate/amino acid:cation symporter (DAACS) (TC 2.A.23) family.</text>
</comment>
<evidence type="ECO:0000256" key="1">
    <source>
        <dbReference type="ARBA" id="ARBA00004141"/>
    </source>
</evidence>
<feature type="transmembrane region" description="Helical" evidence="9">
    <location>
        <begin position="12"/>
        <end position="30"/>
    </location>
</feature>
<comment type="function">
    <text evidence="9">Involved in the import of serine and threonine into the cell, with the concomitant import of sodium (symport system).</text>
</comment>
<dbReference type="Proteomes" id="UP000254601">
    <property type="component" value="Unassembled WGS sequence"/>
</dbReference>
<gene>
    <name evidence="9 10" type="primary">sstT</name>
    <name evidence="10" type="ORF">NCTC13337_00579</name>
</gene>
<dbReference type="PANTHER" id="PTHR42865:SF8">
    <property type="entry name" value="SERINE_THREONINE TRANSPORTER SSTT"/>
    <property type="match status" value="1"/>
</dbReference>
<dbReference type="PRINTS" id="PR00173">
    <property type="entry name" value="EDTRNSPORT"/>
</dbReference>
<dbReference type="GO" id="GO:0005295">
    <property type="term" value="F:neutral L-amino acid:sodium symporter activity"/>
    <property type="evidence" value="ECO:0007669"/>
    <property type="project" value="TreeGrafter"/>
</dbReference>
<dbReference type="Pfam" id="PF00375">
    <property type="entry name" value="SDF"/>
    <property type="match status" value="1"/>
</dbReference>
<proteinExistence type="inferred from homology"/>
<comment type="subcellular location">
    <subcellularLocation>
        <location evidence="9">Cell membrane</location>
        <topology evidence="9">Multi-pass membrane protein</topology>
    </subcellularLocation>
    <subcellularLocation>
        <location evidence="1">Membrane</location>
        <topology evidence="1">Multi-pass membrane protein</topology>
    </subcellularLocation>
</comment>
<dbReference type="FunFam" id="1.10.3860.10:FF:000003">
    <property type="entry name" value="Serine/threonine transporter sstT"/>
    <property type="match status" value="1"/>
</dbReference>
<evidence type="ECO:0000256" key="6">
    <source>
        <dbReference type="ARBA" id="ARBA00022970"/>
    </source>
</evidence>
<evidence type="ECO:0000313" key="11">
    <source>
        <dbReference type="Proteomes" id="UP000254601"/>
    </source>
</evidence>
<evidence type="ECO:0000256" key="5">
    <source>
        <dbReference type="ARBA" id="ARBA00022847"/>
    </source>
</evidence>
<dbReference type="InterPro" id="IPR036458">
    <property type="entry name" value="Na:dicarbo_symporter_sf"/>
</dbReference>
<dbReference type="GO" id="GO:0032329">
    <property type="term" value="P:serine transport"/>
    <property type="evidence" value="ECO:0007669"/>
    <property type="project" value="InterPro"/>
</dbReference>
<evidence type="ECO:0000313" key="10">
    <source>
        <dbReference type="EMBL" id="SUO94118.1"/>
    </source>
</evidence>
<dbReference type="EMBL" id="UHIC01000001">
    <property type="protein sequence ID" value="SUO94118.1"/>
    <property type="molecule type" value="Genomic_DNA"/>
</dbReference>
<evidence type="ECO:0000256" key="9">
    <source>
        <dbReference type="HAMAP-Rule" id="MF_01582"/>
    </source>
</evidence>
<evidence type="ECO:0000256" key="8">
    <source>
        <dbReference type="ARBA" id="ARBA00023136"/>
    </source>
</evidence>
<dbReference type="GO" id="GO:0015826">
    <property type="term" value="P:threonine transport"/>
    <property type="evidence" value="ECO:0007669"/>
    <property type="project" value="InterPro"/>
</dbReference>
<feature type="transmembrane region" description="Helical" evidence="9">
    <location>
        <begin position="84"/>
        <end position="107"/>
    </location>
</feature>
<evidence type="ECO:0000256" key="3">
    <source>
        <dbReference type="ARBA" id="ARBA00022475"/>
    </source>
</evidence>
<sequence length="412" mass="43907">MKKFFNWYMSRGLVLLIVIGLIAGIGLALLGTVSPEMNKVALSVGILGKFFVSALKAVAPILVFVLVIHAVSSHQSGEEVYIKPIIWLYLFGTFAAALVAVSLSFLFPTTITLKVADEISLLPPGGILEVLRTLFLRVADNPIHALSDGNYIGILVWAALLGFALKNSKPSVKEWIDAITNAVTQIVRWVIRTAPIGIFGLVTSTIAETGFDELFKYGRLILVLCGTMLLVALVMNPLIVYFKIRRNPYPLVWQTLIESGIPAFFTRSSAANIPVNMALAKKLGLHESTYSISIPLGATINMAGAAITITILTLAATHTLNIQVDFFSAILLCALASLGACGASGVPGGSLLLIPMACSLFNIPDDISMRVVAVGMIIGVIQDSAETALNSSSDVLYTAAADFGERRKAGNA</sequence>
<comment type="catalytic activity">
    <reaction evidence="9">
        <text>L-threonine(in) + Na(+)(in) = L-threonine(out) + Na(+)(out)</text>
        <dbReference type="Rhea" id="RHEA:69999"/>
        <dbReference type="ChEBI" id="CHEBI:29101"/>
        <dbReference type="ChEBI" id="CHEBI:57926"/>
    </reaction>
</comment>
<protein>
    <recommendedName>
        <fullName evidence="9">Serine/threonine transporter SstT</fullName>
    </recommendedName>
    <alternativeName>
        <fullName evidence="9">Na(+)/serine-threonine symporter</fullName>
    </alternativeName>
</protein>
<feature type="transmembrane region" description="Helical" evidence="9">
    <location>
        <begin position="219"/>
        <end position="242"/>
    </location>
</feature>
<feature type="transmembrane region" description="Helical" evidence="9">
    <location>
        <begin position="149"/>
        <end position="165"/>
    </location>
</feature>
<dbReference type="PANTHER" id="PTHR42865">
    <property type="entry name" value="PROTON/GLUTAMATE-ASPARTATE SYMPORTER"/>
    <property type="match status" value="1"/>
</dbReference>
<organism evidence="10 11">
    <name type="scientific">Suttonella ornithocola</name>
    <dbReference type="NCBI Taxonomy" id="279832"/>
    <lineage>
        <taxon>Bacteria</taxon>
        <taxon>Pseudomonadati</taxon>
        <taxon>Pseudomonadota</taxon>
        <taxon>Gammaproteobacteria</taxon>
        <taxon>Cardiobacteriales</taxon>
        <taxon>Cardiobacteriaceae</taxon>
        <taxon>Suttonella</taxon>
    </lineage>
</organism>
<keyword evidence="7 9" id="KW-1133">Transmembrane helix</keyword>
<evidence type="ECO:0000256" key="4">
    <source>
        <dbReference type="ARBA" id="ARBA00022692"/>
    </source>
</evidence>
<dbReference type="NCBIfam" id="NF010151">
    <property type="entry name" value="PRK13628.1"/>
    <property type="match status" value="1"/>
</dbReference>
<keyword evidence="8 9" id="KW-0472">Membrane</keyword>
<reference evidence="10 11" key="1">
    <citation type="submission" date="2018-06" db="EMBL/GenBank/DDBJ databases">
        <authorList>
            <consortium name="Pathogen Informatics"/>
            <person name="Doyle S."/>
        </authorList>
    </citation>
    <scope>NUCLEOTIDE SEQUENCE [LARGE SCALE GENOMIC DNA]</scope>
    <source>
        <strain evidence="10 11">NCTC13337</strain>
    </source>
</reference>
<dbReference type="Gene3D" id="1.10.3860.10">
    <property type="entry name" value="Sodium:dicarboxylate symporter"/>
    <property type="match status" value="1"/>
</dbReference>
<name>A0A380MPB7_9GAMM</name>
<dbReference type="InterPro" id="IPR001991">
    <property type="entry name" value="Na-dicarboxylate_symporter"/>
</dbReference>
<dbReference type="RefSeq" id="WP_072577371.1">
    <property type="nucleotide sequence ID" value="NZ_LWHB01000164.1"/>
</dbReference>
<feature type="transmembrane region" description="Helical" evidence="9">
    <location>
        <begin position="326"/>
        <end position="354"/>
    </location>
</feature>
<dbReference type="InterPro" id="IPR023025">
    <property type="entry name" value="Ser_Thr_transp_SstT"/>
</dbReference>
<dbReference type="SUPFAM" id="SSF118215">
    <property type="entry name" value="Proton glutamate symport protein"/>
    <property type="match status" value="1"/>
</dbReference>
<dbReference type="AlphaFoldDB" id="A0A380MPB7"/>
<feature type="transmembrane region" description="Helical" evidence="9">
    <location>
        <begin position="50"/>
        <end position="72"/>
    </location>
</feature>
<keyword evidence="3 9" id="KW-1003">Cell membrane</keyword>
<keyword evidence="4 9" id="KW-0812">Transmembrane</keyword>